<proteinExistence type="predicted"/>
<gene>
    <name evidence="2" type="ORF">OF122_13895</name>
</gene>
<dbReference type="Proteomes" id="UP001163882">
    <property type="component" value="Chromosome"/>
</dbReference>
<dbReference type="SUPFAM" id="SSF51735">
    <property type="entry name" value="NAD(P)-binding Rossmann-fold domains"/>
    <property type="match status" value="1"/>
</dbReference>
<name>A0ABY6IP95_9HYPH</name>
<evidence type="ECO:0000259" key="1">
    <source>
        <dbReference type="Pfam" id="PF01370"/>
    </source>
</evidence>
<evidence type="ECO:0000313" key="3">
    <source>
        <dbReference type="Proteomes" id="UP001163882"/>
    </source>
</evidence>
<keyword evidence="3" id="KW-1185">Reference proteome</keyword>
<dbReference type="EMBL" id="CP107716">
    <property type="protein sequence ID" value="UYQ71137.1"/>
    <property type="molecule type" value="Genomic_DNA"/>
</dbReference>
<evidence type="ECO:0000313" key="2">
    <source>
        <dbReference type="EMBL" id="UYQ71137.1"/>
    </source>
</evidence>
<reference evidence="2" key="1">
    <citation type="submission" date="2022-10" db="EMBL/GenBank/DDBJ databases">
        <title>YIM 151497 complete genome.</title>
        <authorList>
            <person name="Chen X."/>
        </authorList>
    </citation>
    <scope>NUCLEOTIDE SEQUENCE</scope>
    <source>
        <strain evidence="2">YIM 151497</strain>
    </source>
</reference>
<feature type="domain" description="NAD-dependent epimerase/dehydratase" evidence="1">
    <location>
        <begin position="4"/>
        <end position="165"/>
    </location>
</feature>
<dbReference type="Pfam" id="PF01370">
    <property type="entry name" value="Epimerase"/>
    <property type="match status" value="1"/>
</dbReference>
<dbReference type="InterPro" id="IPR036291">
    <property type="entry name" value="NAD(P)-bd_dom_sf"/>
</dbReference>
<dbReference type="InterPro" id="IPR001509">
    <property type="entry name" value="Epimerase_deHydtase"/>
</dbReference>
<organism evidence="2 3">
    <name type="scientific">Pelagibacterium flavum</name>
    <dbReference type="NCBI Taxonomy" id="2984530"/>
    <lineage>
        <taxon>Bacteria</taxon>
        <taxon>Pseudomonadati</taxon>
        <taxon>Pseudomonadota</taxon>
        <taxon>Alphaproteobacteria</taxon>
        <taxon>Hyphomicrobiales</taxon>
        <taxon>Devosiaceae</taxon>
        <taxon>Pelagibacterium</taxon>
    </lineage>
</organism>
<sequence>MKLLITGATGKVGSNFLPAFLSAERFAGWSVRALCHNRMLEMDNVESVRGSLSDREDVAAAMSEVTHVLHLAAVKESPDLAMDVGVKGMFNLLEAFRSSKSANQFILMGGDCSVGHIFHDYRDPITESAPRRAYPGCYAVTKVIEEVMLEQYQFQYGINGCCLRAPWIMEKDDFRHVLSFKAQFGGPSWKDLLPQAEISRHIADGAIPLLRGQDGAPLRRNFVHVSDLVSAILAALDNPAAKGQLFNISMDRPVDYAEIAAHLKATRQLPVTDIATPYFSNWLSNAKAGLLLDWHPLVDTKHLIEKAWSYVRADNDPRTVWYPG</sequence>
<protein>
    <submittedName>
        <fullName evidence="2">NAD(P)-dependent oxidoreductase</fullName>
    </submittedName>
</protein>
<dbReference type="InterPro" id="IPR050177">
    <property type="entry name" value="Lipid_A_modif_metabolic_enz"/>
</dbReference>
<accession>A0ABY6IP95</accession>
<dbReference type="Gene3D" id="3.40.50.720">
    <property type="entry name" value="NAD(P)-binding Rossmann-like Domain"/>
    <property type="match status" value="1"/>
</dbReference>
<dbReference type="PANTHER" id="PTHR43245">
    <property type="entry name" value="BIFUNCTIONAL POLYMYXIN RESISTANCE PROTEIN ARNA"/>
    <property type="match status" value="1"/>
</dbReference>
<dbReference type="RefSeq" id="WP_264224798.1">
    <property type="nucleotide sequence ID" value="NZ_CP107716.1"/>
</dbReference>